<dbReference type="GO" id="GO:0003723">
    <property type="term" value="F:RNA binding"/>
    <property type="evidence" value="ECO:0007669"/>
    <property type="project" value="UniProtKB-KW"/>
</dbReference>
<dbReference type="SUPFAM" id="SSF81891">
    <property type="entry name" value="Poly A polymerase C-terminal region-like"/>
    <property type="match status" value="1"/>
</dbReference>
<feature type="domain" description="tRNA nucleotidyltransferase/poly(A) polymerase RNA and SrmB- binding" evidence="8">
    <location>
        <begin position="308"/>
        <end position="367"/>
    </location>
</feature>
<evidence type="ECO:0000256" key="5">
    <source>
        <dbReference type="RuleBase" id="RU003953"/>
    </source>
</evidence>
<dbReference type="InterPro" id="IPR032828">
    <property type="entry name" value="PolyA_RNA-bd"/>
</dbReference>
<evidence type="ECO:0000313" key="10">
    <source>
        <dbReference type="Proteomes" id="UP001145021"/>
    </source>
</evidence>
<evidence type="ECO:0000313" key="9">
    <source>
        <dbReference type="EMBL" id="KAJ1645191.1"/>
    </source>
</evidence>
<evidence type="ECO:0000256" key="3">
    <source>
        <dbReference type="ARBA" id="ARBA00022741"/>
    </source>
</evidence>
<dbReference type="EC" id="2.7.7.72" evidence="9"/>
<name>A0A9W8CIE6_9FUNG</name>
<dbReference type="InterPro" id="IPR043519">
    <property type="entry name" value="NT_sf"/>
</dbReference>
<keyword evidence="10" id="KW-1185">Reference proteome</keyword>
<dbReference type="Pfam" id="PF01743">
    <property type="entry name" value="PolyA_pol"/>
    <property type="match status" value="1"/>
</dbReference>
<evidence type="ECO:0000256" key="6">
    <source>
        <dbReference type="SAM" id="MobiDB-lite"/>
    </source>
</evidence>
<keyword evidence="9" id="KW-0548">Nucleotidyltransferase</keyword>
<sequence>MNLFKRTFIFSRRFPFASQAFRFKLTTAKRKLSADSSSSKLTTATQKKDSSGRDLERTFGNKVPRTSSIPKSKEPLEEIKRPYKLSLKDTDTKMQQTLNSITPAATKDMTIVLTPKEQEICHLLTKVVDRIQADQPSKPRLVLRIAGGWVRDKLLGLRSHDLDIAIDNMSGYDLAQHVNAYLRDTGHSVRTVAKISQNPEKSKHLETATTSVLGLLVDFVNLRSETYNSDSRIPHIEFGTPLEDALRRDITINALFYNIETRQVEDFTGKGIDDLKNGIVRTPLEPLKTFSDDPLRVLRVIRFASRFGYNIDAQTSEAIKRPEIKSDLDAKISRERICVELEKMAAGPHPLLSIQMILEFGLYENIFVAPPREQWLGEQLAEGYRVSESLTKSVLGILDSSNNNSTSRSIVHAMPVSLFATDDSQMRRSLILASYLYPFYGLEVKEKKTTVSAFRLVVRDGLKLSNHDIHTTAALHTLAPMISHIAECCLDNTITRMELGLHVRYASHRWPMATVFSVAVELVGGADFDMVTRKYVAYIDRILAEGLQEAYALKHIVDGKQAAKILGIRPGPIIRDALDSIMKWQLQNPAGTLDDCEEFIKNEIAPQFSK</sequence>
<evidence type="ECO:0000259" key="8">
    <source>
        <dbReference type="Pfam" id="PF12627"/>
    </source>
</evidence>
<keyword evidence="4 5" id="KW-0694">RNA-binding</keyword>
<accession>A0A9W8CIE6</accession>
<evidence type="ECO:0000256" key="2">
    <source>
        <dbReference type="ARBA" id="ARBA00022679"/>
    </source>
</evidence>
<dbReference type="PANTHER" id="PTHR13734:SF5">
    <property type="entry name" value="CCA TRNA NUCLEOTIDYLTRANSFERASE, MITOCHONDRIAL"/>
    <property type="match status" value="1"/>
</dbReference>
<dbReference type="FunFam" id="3.30.460.10:FF:000019">
    <property type="entry name" value="tRNA nucleotidyltransferase cca2"/>
    <property type="match status" value="1"/>
</dbReference>
<feature type="region of interest" description="Disordered" evidence="6">
    <location>
        <begin position="35"/>
        <end position="74"/>
    </location>
</feature>
<dbReference type="GO" id="GO:0000166">
    <property type="term" value="F:nucleotide binding"/>
    <property type="evidence" value="ECO:0007669"/>
    <property type="project" value="UniProtKB-KW"/>
</dbReference>
<keyword evidence="2 5" id="KW-0808">Transferase</keyword>
<reference evidence="9" key="1">
    <citation type="submission" date="2022-07" db="EMBL/GenBank/DDBJ databases">
        <title>Phylogenomic reconstructions and comparative analyses of Kickxellomycotina fungi.</title>
        <authorList>
            <person name="Reynolds N.K."/>
            <person name="Stajich J.E."/>
            <person name="Barry K."/>
            <person name="Grigoriev I.V."/>
            <person name="Crous P."/>
            <person name="Smith M.E."/>
        </authorList>
    </citation>
    <scope>NUCLEOTIDE SEQUENCE</scope>
    <source>
        <strain evidence="9">NBRC 105413</strain>
    </source>
</reference>
<dbReference type="SUPFAM" id="SSF81301">
    <property type="entry name" value="Nucleotidyltransferase"/>
    <property type="match status" value="1"/>
</dbReference>
<protein>
    <submittedName>
        <fullName evidence="9">CCA tRNA nucleotidyltransferase, mitochondrial</fullName>
        <ecNumber evidence="9">2.7.7.72</ecNumber>
    </submittedName>
</protein>
<dbReference type="CDD" id="cd05398">
    <property type="entry name" value="NT_ClassII-CCAase"/>
    <property type="match status" value="1"/>
</dbReference>
<dbReference type="Gene3D" id="3.30.460.10">
    <property type="entry name" value="Beta Polymerase, domain 2"/>
    <property type="match status" value="1"/>
</dbReference>
<comment type="caution">
    <text evidence="9">The sequence shown here is derived from an EMBL/GenBank/DDBJ whole genome shotgun (WGS) entry which is preliminary data.</text>
</comment>
<dbReference type="GO" id="GO:0001680">
    <property type="term" value="P:tRNA 3'-terminal CCA addition"/>
    <property type="evidence" value="ECO:0007669"/>
    <property type="project" value="TreeGrafter"/>
</dbReference>
<feature type="compositionally biased region" description="Polar residues" evidence="6">
    <location>
        <begin position="35"/>
        <end position="45"/>
    </location>
</feature>
<dbReference type="InterPro" id="IPR002646">
    <property type="entry name" value="PolA_pol_head_dom"/>
</dbReference>
<dbReference type="Pfam" id="PF12627">
    <property type="entry name" value="PolyA_pol_RNAbd"/>
    <property type="match status" value="1"/>
</dbReference>
<dbReference type="AlphaFoldDB" id="A0A9W8CIE6"/>
<evidence type="ECO:0000256" key="4">
    <source>
        <dbReference type="ARBA" id="ARBA00022884"/>
    </source>
</evidence>
<dbReference type="GO" id="GO:0052927">
    <property type="term" value="F:CC tRNA cytidylyltransferase activity"/>
    <property type="evidence" value="ECO:0007669"/>
    <property type="project" value="TreeGrafter"/>
</dbReference>
<evidence type="ECO:0000259" key="7">
    <source>
        <dbReference type="Pfam" id="PF01743"/>
    </source>
</evidence>
<dbReference type="EMBL" id="JANBOH010000119">
    <property type="protein sequence ID" value="KAJ1645191.1"/>
    <property type="molecule type" value="Genomic_DNA"/>
</dbReference>
<comment type="similarity">
    <text evidence="1 5">Belongs to the tRNA nucleotidyltransferase/poly(A) polymerase family.</text>
</comment>
<dbReference type="Proteomes" id="UP001145021">
    <property type="component" value="Unassembled WGS sequence"/>
</dbReference>
<dbReference type="GO" id="GO:0005739">
    <property type="term" value="C:mitochondrion"/>
    <property type="evidence" value="ECO:0007669"/>
    <property type="project" value="UniProtKB-ARBA"/>
</dbReference>
<dbReference type="Gene3D" id="1.10.3090.10">
    <property type="entry name" value="cca-adding enzyme, domain 2"/>
    <property type="match status" value="1"/>
</dbReference>
<gene>
    <name evidence="9" type="primary">CCA1</name>
    <name evidence="9" type="ORF">LPJ64_003195</name>
</gene>
<proteinExistence type="inferred from homology"/>
<organism evidence="9 10">
    <name type="scientific">Coemansia asiatica</name>
    <dbReference type="NCBI Taxonomy" id="1052880"/>
    <lineage>
        <taxon>Eukaryota</taxon>
        <taxon>Fungi</taxon>
        <taxon>Fungi incertae sedis</taxon>
        <taxon>Zoopagomycota</taxon>
        <taxon>Kickxellomycotina</taxon>
        <taxon>Kickxellomycetes</taxon>
        <taxon>Kickxellales</taxon>
        <taxon>Kickxellaceae</taxon>
        <taxon>Coemansia</taxon>
    </lineage>
</organism>
<feature type="domain" description="Poly A polymerase head" evidence="7">
    <location>
        <begin position="143"/>
        <end position="281"/>
    </location>
</feature>
<feature type="compositionally biased region" description="Basic and acidic residues" evidence="6">
    <location>
        <begin position="46"/>
        <end position="59"/>
    </location>
</feature>
<dbReference type="PANTHER" id="PTHR13734">
    <property type="entry name" value="TRNA-NUCLEOTIDYLTRANSFERASE"/>
    <property type="match status" value="1"/>
</dbReference>
<keyword evidence="3" id="KW-0547">Nucleotide-binding</keyword>
<dbReference type="GO" id="GO:0052929">
    <property type="term" value="F:ATP:3'-cytidine-cytidine-tRNA adenylyltransferase activity"/>
    <property type="evidence" value="ECO:0007669"/>
    <property type="project" value="TreeGrafter"/>
</dbReference>
<dbReference type="GO" id="GO:0004810">
    <property type="term" value="F:CCA tRNA nucleotidyltransferase activity"/>
    <property type="evidence" value="ECO:0007669"/>
    <property type="project" value="UniProtKB-EC"/>
</dbReference>
<evidence type="ECO:0000256" key="1">
    <source>
        <dbReference type="ARBA" id="ARBA00007265"/>
    </source>
</evidence>